<keyword evidence="1" id="KW-0614">Plasmid</keyword>
<sequence>MSKIKKDALEEAIEIADEVVFSDKWLEESSLEVLKGDPPPFEQFFAEGTDLEELDVADSLDDFAADFSFDNFSEAESESSASQKIQAALSTLNIKDTEGVVTAEDFEEGPPRQAFQIIMHYATALLPELAYPTKRPKNIVYSHERVMQAVRFIFGREEHEGEGREGINFALCCETIGEYVRPDVIRLRFHYEFWLRQLRFQHEFPFLIDPVPAFIENHAYFLNGKSAAIICDLLWSHPGLNVHELYRRAIDMEPTITLKEWEKSLVMLDEEYIVSEFVGHWYLTGKNPVRSHQDDVAAGRRYLSKYGRLNWSAHFGTPA</sequence>
<dbReference type="RefSeq" id="WP_011254798.1">
    <property type="nucleotide sequence ID" value="NC_006823.1"/>
</dbReference>
<dbReference type="OrthoDB" id="8953957at2"/>
<dbReference type="EMBL" id="CR555307">
    <property type="protein sequence ID" value="CAI10379.1"/>
    <property type="molecule type" value="Genomic_DNA"/>
</dbReference>
<geneLocation type="plasmid" evidence="2">
    <name>pAzo1</name>
</geneLocation>
<dbReference type="AlphaFoldDB" id="Q5NX35"/>
<dbReference type="HOGENOM" id="CLU_870577_0_0_4"/>
<proteinExistence type="predicted"/>
<accession>Q5NX35</accession>
<keyword evidence="2" id="KW-1185">Reference proteome</keyword>
<organism evidence="1 2">
    <name type="scientific">Aromatoleum aromaticum (strain DSM 19018 / LMG 30748 / EbN1)</name>
    <name type="common">Azoarcus sp. (strain EbN1)</name>
    <dbReference type="NCBI Taxonomy" id="76114"/>
    <lineage>
        <taxon>Bacteria</taxon>
        <taxon>Pseudomonadati</taxon>
        <taxon>Pseudomonadota</taxon>
        <taxon>Betaproteobacteria</taxon>
        <taxon>Rhodocyclales</taxon>
        <taxon>Rhodocyclaceae</taxon>
        <taxon>Aromatoleum</taxon>
    </lineage>
</organism>
<reference evidence="1 2" key="1">
    <citation type="journal article" date="2005" name="Arch. Microbiol.">
        <title>The genome sequence of an anaerobic aromatic-degrading denitrifying bacterium, strain EbN1.</title>
        <authorList>
            <person name="Rabus R."/>
            <person name="Kube M."/>
            <person name="Heider J."/>
            <person name="Beck A."/>
            <person name="Heitmann K."/>
            <person name="Widdel F."/>
            <person name="Reinhardt R."/>
        </authorList>
    </citation>
    <scope>NUCLEOTIDE SEQUENCE [LARGE SCALE GENOMIC DNA]</scope>
    <source>
        <strain evidence="2">EbN1</strain>
        <plasmid evidence="2">Plasmid pAzo1</plasmid>
    </source>
</reference>
<dbReference type="KEGG" id="eba:p1B182"/>
<protein>
    <submittedName>
        <fullName evidence="1">Uncharacterized protein</fullName>
    </submittedName>
</protein>
<gene>
    <name evidence="1" type="ORF">p1B182</name>
</gene>
<evidence type="ECO:0000313" key="1">
    <source>
        <dbReference type="EMBL" id="CAI10379.1"/>
    </source>
</evidence>
<evidence type="ECO:0000313" key="2">
    <source>
        <dbReference type="Proteomes" id="UP000006552"/>
    </source>
</evidence>
<name>Q5NX35_AROAE</name>
<dbReference type="Proteomes" id="UP000006552">
    <property type="component" value="Plasmid 1"/>
</dbReference>